<evidence type="ECO:0000313" key="2">
    <source>
        <dbReference type="Proteomes" id="UP000319927"/>
    </source>
</evidence>
<gene>
    <name evidence="1" type="ORF">FHX75_111230</name>
</gene>
<comment type="caution">
    <text evidence="1">The sequence shown here is derived from an EMBL/GenBank/DDBJ whole genome shotgun (WGS) entry which is preliminary data.</text>
</comment>
<protein>
    <submittedName>
        <fullName evidence="1">Uncharacterized protein</fullName>
    </submittedName>
</protein>
<organism evidence="1 2">
    <name type="scientific">Micromonospora palomenae</name>
    <dbReference type="NCBI Taxonomy" id="1461247"/>
    <lineage>
        <taxon>Bacteria</taxon>
        <taxon>Bacillati</taxon>
        <taxon>Actinomycetota</taxon>
        <taxon>Actinomycetes</taxon>
        <taxon>Micromonosporales</taxon>
        <taxon>Micromonosporaceae</taxon>
        <taxon>Micromonospora</taxon>
    </lineage>
</organism>
<dbReference type="OrthoDB" id="9932295at2"/>
<reference evidence="1 2" key="1">
    <citation type="submission" date="2019-06" db="EMBL/GenBank/DDBJ databases">
        <title>Sequencing the genomes of 1000 actinobacteria strains.</title>
        <authorList>
            <person name="Klenk H.-P."/>
        </authorList>
    </citation>
    <scope>NUCLEOTIDE SEQUENCE [LARGE SCALE GENOMIC DNA]</scope>
    <source>
        <strain evidence="1 2">DSM 102131</strain>
    </source>
</reference>
<evidence type="ECO:0000313" key="1">
    <source>
        <dbReference type="EMBL" id="TWG28079.1"/>
    </source>
</evidence>
<dbReference type="AlphaFoldDB" id="A0A561WW58"/>
<keyword evidence="2" id="KW-1185">Reference proteome</keyword>
<dbReference type="RefSeq" id="WP_154937068.1">
    <property type="nucleotide sequence ID" value="NZ_VIXA01000001.1"/>
</dbReference>
<name>A0A561WW58_9ACTN</name>
<dbReference type="EMBL" id="VIXA01000001">
    <property type="protein sequence ID" value="TWG28079.1"/>
    <property type="molecule type" value="Genomic_DNA"/>
</dbReference>
<accession>A0A561WW58</accession>
<sequence length="272" mass="29006">MAVGIGVSVLVGGERVDPADVLGAVSPLAHGVTVRRSGSVLLLTANEVGSLAALAEPLAAWWQGYGPTEGDSAVALRFAGQYGASEMTYCRPDLAVEIVRDTILVESGPVYGPGERPGVVRRVGAWLVRPFRVGFTATQVQVVEEQGVLTVALAGREWDDTPRCLEFQACDPTYEHYDPEDDEGLCLVTEAQAPAWNGLRAIRLDRGLLRVRLTREAATELGLRSPALNVRLRLEPAELAALRVGLGKFFALTAAHASPKLSLGDPNATDDL</sequence>
<dbReference type="Proteomes" id="UP000319927">
    <property type="component" value="Unassembled WGS sequence"/>
</dbReference>
<proteinExistence type="predicted"/>